<proteinExistence type="predicted"/>
<evidence type="ECO:0000313" key="4">
    <source>
        <dbReference type="Proteomes" id="UP001305779"/>
    </source>
</evidence>
<keyword evidence="4" id="KW-1185">Reference proteome</keyword>
<evidence type="ECO:0000256" key="1">
    <source>
        <dbReference type="SAM" id="Coils"/>
    </source>
</evidence>
<dbReference type="EMBL" id="JAXOVC010000005">
    <property type="protein sequence ID" value="KAK4501296.1"/>
    <property type="molecule type" value="Genomic_DNA"/>
</dbReference>
<sequence>MADHLPENIATPTPTEQATPAVPGPASLVEVVEAAAAAAAVEVDAEGVEEVEAEKREVLFGFPPVHTFYSLRAMAASLLEKTIGEADTQKVLAHAVGSKTFRNHYDVSCNHIDFLGILKENGNALENGTARELNVVLRGDFQTAKANIGIPSDGALSKEELRLFVDEYEQQAADLDQRTIDERKQALGKCGLMLWFGRDRPGYNMRYVFVDGMVRLTRSTGEPAATADELHESLKMFKSADFSAGLEMKIKAASAKRAICTADEMQGRPTNEPHIEAMESASTAHDNEDNGAVNQSADQLAPSFGLESKAFCPKIPARLNRKQNAPKNIDTKSGEGMAASFALAANMLDANSPSIPRGRMTGRPGVEQSVSYQGRLEFVRATESCKFLTDEDVESVLSALRRQECSNAIQCVKPRKAAAEGGRTLSTKA</sequence>
<reference evidence="3 4" key="1">
    <citation type="journal article" date="2023" name="G3 (Bethesda)">
        <title>A chromosome-level genome assembly of Zasmidium syzygii isolated from banana leaves.</title>
        <authorList>
            <person name="van Westerhoven A.C."/>
            <person name="Mehrabi R."/>
            <person name="Talebi R."/>
            <person name="Steentjes M.B.F."/>
            <person name="Corcolon B."/>
            <person name="Chong P.A."/>
            <person name="Kema G.H.J."/>
            <person name="Seidl M.F."/>
        </authorList>
    </citation>
    <scope>NUCLEOTIDE SEQUENCE [LARGE SCALE GENOMIC DNA]</scope>
    <source>
        <strain evidence="3 4">P124</strain>
    </source>
</reference>
<protein>
    <submittedName>
        <fullName evidence="3">Uncharacterized protein</fullName>
    </submittedName>
</protein>
<keyword evidence="1" id="KW-0175">Coiled coil</keyword>
<name>A0ABR0EJ85_ZASCE</name>
<feature type="compositionally biased region" description="Low complexity" evidence="2">
    <location>
        <begin position="10"/>
        <end position="21"/>
    </location>
</feature>
<evidence type="ECO:0000313" key="3">
    <source>
        <dbReference type="EMBL" id="KAK4501296.1"/>
    </source>
</evidence>
<feature type="region of interest" description="Disordered" evidence="2">
    <location>
        <begin position="1"/>
        <end position="22"/>
    </location>
</feature>
<comment type="caution">
    <text evidence="3">The sequence shown here is derived from an EMBL/GenBank/DDBJ whole genome shotgun (WGS) entry which is preliminary data.</text>
</comment>
<gene>
    <name evidence="3" type="ORF">PRZ48_007103</name>
</gene>
<feature type="coiled-coil region" evidence="1">
    <location>
        <begin position="158"/>
        <end position="185"/>
    </location>
</feature>
<organism evidence="3 4">
    <name type="scientific">Zasmidium cellare</name>
    <name type="common">Wine cellar mold</name>
    <name type="synonym">Racodium cellare</name>
    <dbReference type="NCBI Taxonomy" id="395010"/>
    <lineage>
        <taxon>Eukaryota</taxon>
        <taxon>Fungi</taxon>
        <taxon>Dikarya</taxon>
        <taxon>Ascomycota</taxon>
        <taxon>Pezizomycotina</taxon>
        <taxon>Dothideomycetes</taxon>
        <taxon>Dothideomycetidae</taxon>
        <taxon>Mycosphaerellales</taxon>
        <taxon>Mycosphaerellaceae</taxon>
        <taxon>Zasmidium</taxon>
    </lineage>
</organism>
<dbReference type="Proteomes" id="UP001305779">
    <property type="component" value="Unassembled WGS sequence"/>
</dbReference>
<accession>A0ABR0EJ85</accession>
<evidence type="ECO:0000256" key="2">
    <source>
        <dbReference type="SAM" id="MobiDB-lite"/>
    </source>
</evidence>